<dbReference type="eggNOG" id="COG1846">
    <property type="taxonomic scope" value="Bacteria"/>
</dbReference>
<organism evidence="5 6">
    <name type="scientific">Pseudomonas fluorescens HK44</name>
    <dbReference type="NCBI Taxonomy" id="1042209"/>
    <lineage>
        <taxon>Bacteria</taxon>
        <taxon>Pseudomonadati</taxon>
        <taxon>Pseudomonadota</taxon>
        <taxon>Gammaproteobacteria</taxon>
        <taxon>Pseudomonadales</taxon>
        <taxon>Pseudomonadaceae</taxon>
        <taxon>Pseudomonas</taxon>
    </lineage>
</organism>
<protein>
    <submittedName>
        <fullName evidence="5">MarR family transcriptional regulator</fullName>
    </submittedName>
</protein>
<dbReference type="PATRIC" id="fig|1042209.11.peg.2947"/>
<proteinExistence type="predicted"/>
<dbReference type="SMART" id="SM00347">
    <property type="entry name" value="HTH_MARR"/>
    <property type="match status" value="1"/>
</dbReference>
<dbReference type="OrthoDB" id="8588347at2"/>
<dbReference type="AlphaFoldDB" id="A0A010T5C4"/>
<dbReference type="Gene3D" id="1.10.10.10">
    <property type="entry name" value="Winged helix-like DNA-binding domain superfamily/Winged helix DNA-binding domain"/>
    <property type="match status" value="1"/>
</dbReference>
<dbReference type="Proteomes" id="UP000022611">
    <property type="component" value="Unassembled WGS sequence"/>
</dbReference>
<sequence>MLDLERYIPYLLHQAHLAVFRTFEHRLVPSGLTLPQWRVLAALAHHKQLRVGELAQIAGQEPPTLVRQLGVLEEQKLTRRMSSEADKRATYVELTDAGSALTDELLPQALEIESRALAGFSEDEIEFLRRLLCRVRANAEG</sequence>
<dbReference type="Pfam" id="PF12802">
    <property type="entry name" value="MarR_2"/>
    <property type="match status" value="1"/>
</dbReference>
<dbReference type="PROSITE" id="PS50995">
    <property type="entry name" value="HTH_MARR_2"/>
    <property type="match status" value="1"/>
</dbReference>
<dbReference type="PANTHER" id="PTHR33164:SF64">
    <property type="entry name" value="TRANSCRIPTIONAL REGULATOR SLYA"/>
    <property type="match status" value="1"/>
</dbReference>
<dbReference type="RefSeq" id="WP_019691103.1">
    <property type="nucleotide sequence ID" value="NZ_AFOY02000015.1"/>
</dbReference>
<keyword evidence="2" id="KW-0238">DNA-binding</keyword>
<keyword evidence="1" id="KW-0805">Transcription regulation</keyword>
<gene>
    <name evidence="5" type="ORF">HK44_002985</name>
</gene>
<reference evidence="5 6" key="1">
    <citation type="journal article" date="2011" name="J. Bacteriol.">
        <title>Draft genome sequence of the polycyclic aromatic hydrocarbon-degrading, genetically engineered bioluminescent bioreporter Pseudomonas fluorescens HK44.</title>
        <authorList>
            <person name="Chauhan A."/>
            <person name="Layton A.C."/>
            <person name="Williams D.E."/>
            <person name="Smartt A.E."/>
            <person name="Ripp S."/>
            <person name="Karpinets T.V."/>
            <person name="Brown S.D."/>
            <person name="Sayler G.S."/>
        </authorList>
    </citation>
    <scope>NUCLEOTIDE SEQUENCE [LARGE SCALE GENOMIC DNA]</scope>
    <source>
        <strain evidence="5 6">HK44</strain>
    </source>
</reference>
<accession>A0A010T5C4</accession>
<dbReference type="InterPro" id="IPR000835">
    <property type="entry name" value="HTH_MarR-typ"/>
</dbReference>
<dbReference type="GO" id="GO:0003700">
    <property type="term" value="F:DNA-binding transcription factor activity"/>
    <property type="evidence" value="ECO:0007669"/>
    <property type="project" value="InterPro"/>
</dbReference>
<evidence type="ECO:0000256" key="1">
    <source>
        <dbReference type="ARBA" id="ARBA00023015"/>
    </source>
</evidence>
<evidence type="ECO:0000259" key="4">
    <source>
        <dbReference type="PROSITE" id="PS50995"/>
    </source>
</evidence>
<dbReference type="SUPFAM" id="SSF46785">
    <property type="entry name" value="Winged helix' DNA-binding domain"/>
    <property type="match status" value="1"/>
</dbReference>
<name>A0A010T5C4_PSEFL</name>
<keyword evidence="3" id="KW-0804">Transcription</keyword>
<comment type="caution">
    <text evidence="5">The sequence shown here is derived from an EMBL/GenBank/DDBJ whole genome shotgun (WGS) entry which is preliminary data.</text>
</comment>
<dbReference type="InterPro" id="IPR036390">
    <property type="entry name" value="WH_DNA-bd_sf"/>
</dbReference>
<evidence type="ECO:0000313" key="5">
    <source>
        <dbReference type="EMBL" id="EXF92702.1"/>
    </source>
</evidence>
<dbReference type="HOGENOM" id="CLU_083287_18_2_6"/>
<dbReference type="GO" id="GO:0003677">
    <property type="term" value="F:DNA binding"/>
    <property type="evidence" value="ECO:0007669"/>
    <property type="project" value="UniProtKB-KW"/>
</dbReference>
<dbReference type="GO" id="GO:0006950">
    <property type="term" value="P:response to stress"/>
    <property type="evidence" value="ECO:0007669"/>
    <property type="project" value="TreeGrafter"/>
</dbReference>
<dbReference type="InterPro" id="IPR036388">
    <property type="entry name" value="WH-like_DNA-bd_sf"/>
</dbReference>
<dbReference type="PANTHER" id="PTHR33164">
    <property type="entry name" value="TRANSCRIPTIONAL REGULATOR, MARR FAMILY"/>
    <property type="match status" value="1"/>
</dbReference>
<dbReference type="EMBL" id="AFOY02000015">
    <property type="protein sequence ID" value="EXF92702.1"/>
    <property type="molecule type" value="Genomic_DNA"/>
</dbReference>
<dbReference type="PRINTS" id="PR00598">
    <property type="entry name" value="HTHMARR"/>
</dbReference>
<evidence type="ECO:0000256" key="2">
    <source>
        <dbReference type="ARBA" id="ARBA00023125"/>
    </source>
</evidence>
<evidence type="ECO:0000256" key="3">
    <source>
        <dbReference type="ARBA" id="ARBA00023163"/>
    </source>
</evidence>
<feature type="domain" description="HTH marR-type" evidence="4">
    <location>
        <begin position="5"/>
        <end position="137"/>
    </location>
</feature>
<evidence type="ECO:0000313" key="6">
    <source>
        <dbReference type="Proteomes" id="UP000022611"/>
    </source>
</evidence>
<dbReference type="InterPro" id="IPR039422">
    <property type="entry name" value="MarR/SlyA-like"/>
</dbReference>